<dbReference type="PANTHER" id="PTHR33507">
    <property type="entry name" value="INNER MEMBRANE PROTEIN YBBJ"/>
    <property type="match status" value="1"/>
</dbReference>
<keyword evidence="8" id="KW-1185">Reference proteome</keyword>
<dbReference type="Proteomes" id="UP000191931">
    <property type="component" value="Unassembled WGS sequence"/>
</dbReference>
<accession>A0A1W1H7A8</accession>
<proteinExistence type="predicted"/>
<dbReference type="STRING" id="1246637.MTBBW1_1300005"/>
<sequence>MEISSPLAWFFAGIAFMVIEMLLPGFVVIFFAFGSFIASIAAWLLDISITIQTWIFIISSLLLLFSLRKLGIKLLKGDVHNSMNDNYADSRVGKNAVVTKKITPSLTGEIKFAGSFWRASSETEINEGETVVIVNKASEDGLTFMVKPLE</sequence>
<keyword evidence="3 5" id="KW-1133">Transmembrane helix</keyword>
<evidence type="ECO:0000256" key="1">
    <source>
        <dbReference type="ARBA" id="ARBA00004141"/>
    </source>
</evidence>
<dbReference type="Gene3D" id="2.40.50.140">
    <property type="entry name" value="Nucleic acid-binding proteins"/>
    <property type="match status" value="1"/>
</dbReference>
<feature type="transmembrane region" description="Helical" evidence="5">
    <location>
        <begin position="7"/>
        <end position="34"/>
    </location>
</feature>
<evidence type="ECO:0000259" key="6">
    <source>
        <dbReference type="Pfam" id="PF01957"/>
    </source>
</evidence>
<keyword evidence="4 5" id="KW-0472">Membrane</keyword>
<evidence type="ECO:0000256" key="5">
    <source>
        <dbReference type="SAM" id="Phobius"/>
    </source>
</evidence>
<evidence type="ECO:0000256" key="3">
    <source>
        <dbReference type="ARBA" id="ARBA00022989"/>
    </source>
</evidence>
<dbReference type="RefSeq" id="WP_080804614.1">
    <property type="nucleotide sequence ID" value="NZ_LT828548.1"/>
</dbReference>
<organism evidence="7 8">
    <name type="scientific">Desulfamplus magnetovallimortis</name>
    <dbReference type="NCBI Taxonomy" id="1246637"/>
    <lineage>
        <taxon>Bacteria</taxon>
        <taxon>Pseudomonadati</taxon>
        <taxon>Thermodesulfobacteriota</taxon>
        <taxon>Desulfobacteria</taxon>
        <taxon>Desulfobacterales</taxon>
        <taxon>Desulfobacteraceae</taxon>
        <taxon>Desulfamplus</taxon>
    </lineage>
</organism>
<name>A0A1W1H7A8_9BACT</name>
<evidence type="ECO:0000313" key="7">
    <source>
        <dbReference type="EMBL" id="SLM28265.1"/>
    </source>
</evidence>
<evidence type="ECO:0000256" key="2">
    <source>
        <dbReference type="ARBA" id="ARBA00022692"/>
    </source>
</evidence>
<dbReference type="InterPro" id="IPR052165">
    <property type="entry name" value="Membrane_assoc_protease"/>
</dbReference>
<reference evidence="7 8" key="1">
    <citation type="submission" date="2017-03" db="EMBL/GenBank/DDBJ databases">
        <authorList>
            <person name="Afonso C.L."/>
            <person name="Miller P.J."/>
            <person name="Scott M.A."/>
            <person name="Spackman E."/>
            <person name="Goraichik I."/>
            <person name="Dimitrov K.M."/>
            <person name="Suarez D.L."/>
            <person name="Swayne D.E."/>
        </authorList>
    </citation>
    <scope>NUCLEOTIDE SEQUENCE [LARGE SCALE GENOMIC DNA]</scope>
    <source>
        <strain evidence="7">PRJEB14757</strain>
    </source>
</reference>
<dbReference type="SUPFAM" id="SSF141322">
    <property type="entry name" value="NfeD domain-like"/>
    <property type="match status" value="1"/>
</dbReference>
<dbReference type="PANTHER" id="PTHR33507:SF3">
    <property type="entry name" value="INNER MEMBRANE PROTEIN YBBJ"/>
    <property type="match status" value="1"/>
</dbReference>
<keyword evidence="2 5" id="KW-0812">Transmembrane</keyword>
<protein>
    <recommendedName>
        <fullName evidence="6">NfeD-like C-terminal domain-containing protein</fullName>
    </recommendedName>
</protein>
<gene>
    <name evidence="7" type="ORF">MTBBW1_1300005</name>
</gene>
<evidence type="ECO:0000256" key="4">
    <source>
        <dbReference type="ARBA" id="ARBA00023136"/>
    </source>
</evidence>
<dbReference type="Pfam" id="PF01957">
    <property type="entry name" value="NfeD"/>
    <property type="match status" value="1"/>
</dbReference>
<dbReference type="GO" id="GO:0005886">
    <property type="term" value="C:plasma membrane"/>
    <property type="evidence" value="ECO:0007669"/>
    <property type="project" value="TreeGrafter"/>
</dbReference>
<dbReference type="InterPro" id="IPR002810">
    <property type="entry name" value="NfeD-like_C"/>
</dbReference>
<dbReference type="AlphaFoldDB" id="A0A1W1H7A8"/>
<comment type="subcellular location">
    <subcellularLocation>
        <location evidence="1">Membrane</location>
        <topology evidence="1">Multi-pass membrane protein</topology>
    </subcellularLocation>
</comment>
<feature type="transmembrane region" description="Helical" evidence="5">
    <location>
        <begin position="40"/>
        <end position="65"/>
    </location>
</feature>
<evidence type="ECO:0000313" key="8">
    <source>
        <dbReference type="Proteomes" id="UP000191931"/>
    </source>
</evidence>
<dbReference type="InterPro" id="IPR012340">
    <property type="entry name" value="NA-bd_OB-fold"/>
</dbReference>
<feature type="domain" description="NfeD-like C-terminal" evidence="6">
    <location>
        <begin position="89"/>
        <end position="148"/>
    </location>
</feature>
<dbReference type="EMBL" id="FWEV01000036">
    <property type="protein sequence ID" value="SLM28265.1"/>
    <property type="molecule type" value="Genomic_DNA"/>
</dbReference>
<dbReference type="OrthoDB" id="5432219at2"/>